<feature type="transmembrane region" description="Helical" evidence="1">
    <location>
        <begin position="271"/>
        <end position="291"/>
    </location>
</feature>
<evidence type="ECO:0008006" key="4">
    <source>
        <dbReference type="Google" id="ProtNLM"/>
    </source>
</evidence>
<reference evidence="2" key="1">
    <citation type="submission" date="2022-01" db="EMBL/GenBank/DDBJ databases">
        <title>Microbacterium eymi and Microbacterium rhizovicinus sp. nov., isolated from the rhizospheric soil of Elymus tsukushiensis, a plant native to the Dokdo Islands, Republic of Korea.</title>
        <authorList>
            <person name="Hwang Y.J."/>
        </authorList>
    </citation>
    <scope>NUCLEOTIDE SEQUENCE</scope>
    <source>
        <strain evidence="2">KUDC0405</strain>
    </source>
</reference>
<keyword evidence="1" id="KW-0812">Transmembrane</keyword>
<sequence>MGEVEDLQERLRALEAENAALRTTPTKPRRRPGRSILSAVLIVVGLVLAPVAAVGTWARFELVDTDTFVKTFAPLASDAGVQSFVSDQVVDAIDENVDIDGLVGSAFDGLQKLDLPTAASSALTLLQGPATQGVHTLISDAVHRAVASPAFEQLWTQALTVTHRQAIAALNGDPDALVGIGEDGTISLDLGQIISGVERQLVDRGLTIAQAIPEISVVVPVVRADAITLVRTTYNVAVAAGYWLPWVVLGLLVAGVLVARRRLSTLTRTAVGFAAVMAALALGIGIGRQLFLSSVSPSIMPRGVANTIFDQVIELMKSAIVALLVLGILVAVGSWLAGSGRAAVTLRTVGARGFAALRATMDRHHLGTGRFGAFVERWRLVIITAAIVVAAVLVFVNRPPTTGGVFAVLGGVILVLLLVEILRRPAAPAPVEEAGSRTLAP</sequence>
<accession>A0ABY5NL45</accession>
<gene>
    <name evidence="2" type="ORF">L2X98_22370</name>
</gene>
<evidence type="ECO:0000313" key="3">
    <source>
        <dbReference type="Proteomes" id="UP001054811"/>
    </source>
</evidence>
<keyword evidence="1" id="KW-1133">Transmembrane helix</keyword>
<dbReference type="EMBL" id="CP091139">
    <property type="protein sequence ID" value="UUT35899.1"/>
    <property type="molecule type" value="Genomic_DNA"/>
</dbReference>
<dbReference type="RefSeq" id="WP_259612534.1">
    <property type="nucleotide sequence ID" value="NZ_CP091139.2"/>
</dbReference>
<name>A0ABY5NL45_9MICO</name>
<keyword evidence="1" id="KW-0472">Membrane</keyword>
<feature type="transmembrane region" description="Helical" evidence="1">
    <location>
        <begin position="319"/>
        <end position="337"/>
    </location>
</feature>
<evidence type="ECO:0000256" key="1">
    <source>
        <dbReference type="SAM" id="Phobius"/>
    </source>
</evidence>
<dbReference type="Proteomes" id="UP001054811">
    <property type="component" value="Chromosome"/>
</dbReference>
<proteinExistence type="predicted"/>
<feature type="transmembrane region" description="Helical" evidence="1">
    <location>
        <begin position="36"/>
        <end position="58"/>
    </location>
</feature>
<feature type="transmembrane region" description="Helical" evidence="1">
    <location>
        <begin position="402"/>
        <end position="422"/>
    </location>
</feature>
<organism evidence="2 3">
    <name type="scientific">Microbacterium elymi</name>
    <dbReference type="NCBI Taxonomy" id="2909587"/>
    <lineage>
        <taxon>Bacteria</taxon>
        <taxon>Bacillati</taxon>
        <taxon>Actinomycetota</taxon>
        <taxon>Actinomycetes</taxon>
        <taxon>Micrococcales</taxon>
        <taxon>Microbacteriaceae</taxon>
        <taxon>Microbacterium</taxon>
    </lineage>
</organism>
<keyword evidence="3" id="KW-1185">Reference proteome</keyword>
<feature type="transmembrane region" description="Helical" evidence="1">
    <location>
        <begin position="240"/>
        <end position="259"/>
    </location>
</feature>
<feature type="transmembrane region" description="Helical" evidence="1">
    <location>
        <begin position="378"/>
        <end position="396"/>
    </location>
</feature>
<protein>
    <recommendedName>
        <fullName evidence="4">Integral membrane protein</fullName>
    </recommendedName>
</protein>
<evidence type="ECO:0000313" key="2">
    <source>
        <dbReference type="EMBL" id="UUT35899.1"/>
    </source>
</evidence>